<dbReference type="PANTHER" id="PTHR31495">
    <property type="entry name" value="PEROXYGENASE 3-RELATED"/>
    <property type="match status" value="1"/>
</dbReference>
<comment type="similarity">
    <text evidence="1">Belongs to the caleosin family.</text>
</comment>
<organism evidence="4 5">
    <name type="scientific">Carex littledalei</name>
    <dbReference type="NCBI Taxonomy" id="544730"/>
    <lineage>
        <taxon>Eukaryota</taxon>
        <taxon>Viridiplantae</taxon>
        <taxon>Streptophyta</taxon>
        <taxon>Embryophyta</taxon>
        <taxon>Tracheophyta</taxon>
        <taxon>Spermatophyta</taxon>
        <taxon>Magnoliopsida</taxon>
        <taxon>Liliopsida</taxon>
        <taxon>Poales</taxon>
        <taxon>Cyperaceae</taxon>
        <taxon>Cyperoideae</taxon>
        <taxon>Cariceae</taxon>
        <taxon>Carex</taxon>
        <taxon>Carex subgen. Euthyceras</taxon>
    </lineage>
</organism>
<keyword evidence="5" id="KW-1185">Reference proteome</keyword>
<evidence type="ECO:0000256" key="2">
    <source>
        <dbReference type="SAM" id="MobiDB-lite"/>
    </source>
</evidence>
<dbReference type="OrthoDB" id="640742at2759"/>
<evidence type="ECO:0000256" key="1">
    <source>
        <dbReference type="ARBA" id="ARBA00006765"/>
    </source>
</evidence>
<dbReference type="AlphaFoldDB" id="A0A833VLL3"/>
<dbReference type="InterPro" id="IPR007736">
    <property type="entry name" value="Caleosin-related"/>
</dbReference>
<dbReference type="GO" id="GO:0005509">
    <property type="term" value="F:calcium ion binding"/>
    <property type="evidence" value="ECO:0007669"/>
    <property type="project" value="TreeGrafter"/>
</dbReference>
<dbReference type="InterPro" id="IPR011992">
    <property type="entry name" value="EF-hand-dom_pair"/>
</dbReference>
<sequence length="354" mass="38960">MKGSFSLTVDPTDSGVAIARQLVISELLPTKIVSEGNAFGRFDLNQNHLILYNVNFTWIGFPKQLIFPKRTLPIDASRAHATRSLAYFQLSLYKEMTSGENQKQTKEDSASTAPQVSSDPILPSEETRNKRKKDMRLHIILSTFILLCVLSAIPHGKGDGATTTSSKNDTAHSKAANLTALQMHAAFFDRDNDGIIYIKETYQGLRAIGVNVAVAVAGSLFINGALSPLTRPPGTGSSPLLPIYIENISKGKHGSDTDAYDSDGKFVPEKFEEIFTTYAKTNPNALSSQELENMLQGNQEPGDVKGRVGSRAEWMLLYNLAKDEDGFLQKDTVKSVYDGSLFYKLEQNNQKTRS</sequence>
<accession>A0A833VLL3</accession>
<evidence type="ECO:0000313" key="4">
    <source>
        <dbReference type="EMBL" id="KAF3331545.1"/>
    </source>
</evidence>
<name>A0A833VLL3_9POAL</name>
<gene>
    <name evidence="4" type="ORF">FCM35_KLT02951</name>
</gene>
<dbReference type="PANTHER" id="PTHR31495:SF1">
    <property type="entry name" value="INACTIVE PEROXYGENASE-LIKE PROTEIN-RELATED"/>
    <property type="match status" value="1"/>
</dbReference>
<dbReference type="EMBL" id="SWLB01000012">
    <property type="protein sequence ID" value="KAF3331545.1"/>
    <property type="molecule type" value="Genomic_DNA"/>
</dbReference>
<dbReference type="Proteomes" id="UP000623129">
    <property type="component" value="Unassembled WGS sequence"/>
</dbReference>
<proteinExistence type="inferred from homology"/>
<dbReference type="GO" id="GO:0004497">
    <property type="term" value="F:monooxygenase activity"/>
    <property type="evidence" value="ECO:0007669"/>
    <property type="project" value="TreeGrafter"/>
</dbReference>
<comment type="caution">
    <text evidence="4">The sequence shown here is derived from an EMBL/GenBank/DDBJ whole genome shotgun (WGS) entry which is preliminary data.</text>
</comment>
<keyword evidence="3" id="KW-0812">Transmembrane</keyword>
<reference evidence="4" key="1">
    <citation type="submission" date="2020-01" db="EMBL/GenBank/DDBJ databases">
        <title>Genome sequence of Kobresia littledalei, the first chromosome-level genome in the family Cyperaceae.</title>
        <authorList>
            <person name="Qu G."/>
        </authorList>
    </citation>
    <scope>NUCLEOTIDE SEQUENCE</scope>
    <source>
        <strain evidence="4">C.B.Clarke</strain>
        <tissue evidence="4">Leaf</tissue>
    </source>
</reference>
<dbReference type="SUPFAM" id="SSF47473">
    <property type="entry name" value="EF-hand"/>
    <property type="match status" value="1"/>
</dbReference>
<evidence type="ECO:0000256" key="3">
    <source>
        <dbReference type="SAM" id="Phobius"/>
    </source>
</evidence>
<protein>
    <submittedName>
        <fullName evidence="4">Putative peroxygenase 4</fullName>
    </submittedName>
</protein>
<keyword evidence="3" id="KW-0472">Membrane</keyword>
<dbReference type="Pfam" id="PF05042">
    <property type="entry name" value="Caleosin"/>
    <property type="match status" value="1"/>
</dbReference>
<keyword evidence="3" id="KW-1133">Transmembrane helix</keyword>
<feature type="transmembrane region" description="Helical" evidence="3">
    <location>
        <begin position="137"/>
        <end position="156"/>
    </location>
</feature>
<feature type="region of interest" description="Disordered" evidence="2">
    <location>
        <begin position="98"/>
        <end position="128"/>
    </location>
</feature>
<evidence type="ECO:0000313" key="5">
    <source>
        <dbReference type="Proteomes" id="UP000623129"/>
    </source>
</evidence>